<keyword evidence="8" id="KW-1185">Reference proteome</keyword>
<evidence type="ECO:0000313" key="7">
    <source>
        <dbReference type="EMBL" id="CAH0107868.1"/>
    </source>
</evidence>
<dbReference type="GO" id="GO:0005739">
    <property type="term" value="C:mitochondrion"/>
    <property type="evidence" value="ECO:0007669"/>
    <property type="project" value="TreeGrafter"/>
</dbReference>
<proteinExistence type="predicted"/>
<dbReference type="GO" id="GO:0005811">
    <property type="term" value="C:lipid droplet"/>
    <property type="evidence" value="ECO:0007669"/>
    <property type="project" value="TreeGrafter"/>
</dbReference>
<dbReference type="InterPro" id="IPR021097">
    <property type="entry name" value="CPH_domain"/>
</dbReference>
<dbReference type="GO" id="GO:0005886">
    <property type="term" value="C:plasma membrane"/>
    <property type="evidence" value="ECO:0007669"/>
    <property type="project" value="TreeGrafter"/>
</dbReference>
<feature type="region of interest" description="Disordered" evidence="5">
    <location>
        <begin position="162"/>
        <end position="194"/>
    </location>
</feature>
<name>A0A8J2W785_9CRUS</name>
<evidence type="ECO:0000256" key="4">
    <source>
        <dbReference type="ARBA" id="ARBA00022786"/>
    </source>
</evidence>
<comment type="subcellular location">
    <subcellularLocation>
        <location evidence="1">Cytoplasm</location>
    </subcellularLocation>
</comment>
<evidence type="ECO:0000259" key="6">
    <source>
        <dbReference type="Pfam" id="PF11515"/>
    </source>
</evidence>
<evidence type="ECO:0000256" key="3">
    <source>
        <dbReference type="ARBA" id="ARBA00022553"/>
    </source>
</evidence>
<keyword evidence="4" id="KW-0833">Ubl conjugation pathway</keyword>
<reference evidence="7" key="1">
    <citation type="submission" date="2021-11" db="EMBL/GenBank/DDBJ databases">
        <authorList>
            <person name="Schell T."/>
        </authorList>
    </citation>
    <scope>NUCLEOTIDE SEQUENCE</scope>
    <source>
        <strain evidence="7">M5</strain>
    </source>
</reference>
<organism evidence="7 8">
    <name type="scientific">Daphnia galeata</name>
    <dbReference type="NCBI Taxonomy" id="27404"/>
    <lineage>
        <taxon>Eukaryota</taxon>
        <taxon>Metazoa</taxon>
        <taxon>Ecdysozoa</taxon>
        <taxon>Arthropoda</taxon>
        <taxon>Crustacea</taxon>
        <taxon>Branchiopoda</taxon>
        <taxon>Diplostraca</taxon>
        <taxon>Cladocera</taxon>
        <taxon>Anomopoda</taxon>
        <taxon>Daphniidae</taxon>
        <taxon>Daphnia</taxon>
    </lineage>
</organism>
<evidence type="ECO:0000256" key="5">
    <source>
        <dbReference type="SAM" id="MobiDB-lite"/>
    </source>
</evidence>
<comment type="caution">
    <text evidence="7">The sequence shown here is derived from an EMBL/GenBank/DDBJ whole genome shotgun (WGS) entry which is preliminary data.</text>
</comment>
<keyword evidence="2" id="KW-0963">Cytoplasm</keyword>
<gene>
    <name evidence="7" type="ORF">DGAL_LOCUS11202</name>
</gene>
<dbReference type="Pfam" id="PF11515">
    <property type="entry name" value="Cul7"/>
    <property type="match status" value="1"/>
</dbReference>
<dbReference type="Gene3D" id="2.30.30.30">
    <property type="match status" value="1"/>
</dbReference>
<dbReference type="PANTHER" id="PTHR12286:SF5">
    <property type="entry name" value="SACCHAROPINE DEHYDROGENASE-LIKE OXIDOREDUCTASE"/>
    <property type="match status" value="1"/>
</dbReference>
<feature type="domain" description="CPH" evidence="6">
    <location>
        <begin position="281"/>
        <end position="357"/>
    </location>
</feature>
<dbReference type="AlphaFoldDB" id="A0A8J2W785"/>
<dbReference type="Proteomes" id="UP000789390">
    <property type="component" value="Unassembled WGS sequence"/>
</dbReference>
<dbReference type="Gene3D" id="3.40.50.720">
    <property type="entry name" value="NAD(P)-binding Rossmann-like Domain"/>
    <property type="match status" value="2"/>
</dbReference>
<dbReference type="InterPro" id="IPR051276">
    <property type="entry name" value="Saccharopine_DH-like_oxidrdct"/>
</dbReference>
<sequence>MLLGIKNLVMEVFQAIITWAVAGRHVEKLKIILEKAEKVSGKSLIKNVGIIKADVVDPNSLAERAKKGRIVLDCVGPYRFNGEAVVKACVENSTSNLDISGEPQDSTGFSLIENVGIIKAEVDPNSLAEKAKKGRIVLDCVGPYRFHGEAVVKACVENLTSNLDTSGEPQDPLPDEQEAEEEKPNNGGPPSPLMLQNMKIGFSRTSVEMAFKTLASNFQHCFFVCNLGSERESSIEAVINWLLENPDMSASEAIESDGREAAAVEGSETAALQPISSYLRQSDFASSDDYAAYIRDHIAIGMHVRCCRSYDDLGEGDVGHVVQLDREGLHDLNLQVEWQQKGGTYWVRYLHVEIVGFVNPNTTKNCKTPSIGVGDRIRVK</sequence>
<accession>A0A8J2W785</accession>
<dbReference type="InterPro" id="IPR014722">
    <property type="entry name" value="Rib_uL2_dom2"/>
</dbReference>
<dbReference type="FunFam" id="2.30.30.30:FF:000015">
    <property type="entry name" value="E3 ubiquitin-protein ligase HERC2"/>
    <property type="match status" value="1"/>
</dbReference>
<protein>
    <recommendedName>
        <fullName evidence="6">CPH domain-containing protein</fullName>
    </recommendedName>
</protein>
<evidence type="ECO:0000256" key="1">
    <source>
        <dbReference type="ARBA" id="ARBA00004496"/>
    </source>
</evidence>
<keyword evidence="3" id="KW-0597">Phosphoprotein</keyword>
<dbReference type="SUPFAM" id="SSF63748">
    <property type="entry name" value="Tudor/PWWP/MBT"/>
    <property type="match status" value="1"/>
</dbReference>
<dbReference type="OrthoDB" id="6342659at2759"/>
<evidence type="ECO:0000256" key="2">
    <source>
        <dbReference type="ARBA" id="ARBA00022490"/>
    </source>
</evidence>
<dbReference type="GO" id="GO:0009247">
    <property type="term" value="P:glycolipid biosynthetic process"/>
    <property type="evidence" value="ECO:0007669"/>
    <property type="project" value="TreeGrafter"/>
</dbReference>
<dbReference type="PANTHER" id="PTHR12286">
    <property type="entry name" value="SACCHAROPINE DEHYDROGENASE-LIKE OXIDOREDUCTASE"/>
    <property type="match status" value="1"/>
</dbReference>
<evidence type="ECO:0000313" key="8">
    <source>
        <dbReference type="Proteomes" id="UP000789390"/>
    </source>
</evidence>
<dbReference type="EMBL" id="CAKKLH010000280">
    <property type="protein sequence ID" value="CAH0107868.1"/>
    <property type="molecule type" value="Genomic_DNA"/>
</dbReference>